<sequence>MPSTVLTKMKMIKMHMPNRQSNMSSTTLKRRMSKAKDPIKW</sequence>
<dbReference type="Proteomes" id="UP000887540">
    <property type="component" value="Unplaced"/>
</dbReference>
<reference evidence="3" key="1">
    <citation type="submission" date="2022-11" db="UniProtKB">
        <authorList>
            <consortium name="WormBaseParasite"/>
        </authorList>
    </citation>
    <scope>IDENTIFICATION</scope>
</reference>
<keyword evidence="2" id="KW-1185">Reference proteome</keyword>
<name>A0A914DNX8_9BILA</name>
<feature type="region of interest" description="Disordered" evidence="1">
    <location>
        <begin position="16"/>
        <end position="41"/>
    </location>
</feature>
<evidence type="ECO:0000313" key="3">
    <source>
        <dbReference type="WBParaSite" id="ACRNAN_scaffold33087.g8979.t1"/>
    </source>
</evidence>
<evidence type="ECO:0000313" key="2">
    <source>
        <dbReference type="Proteomes" id="UP000887540"/>
    </source>
</evidence>
<accession>A0A914DNX8</accession>
<feature type="compositionally biased region" description="Polar residues" evidence="1">
    <location>
        <begin position="18"/>
        <end position="27"/>
    </location>
</feature>
<protein>
    <submittedName>
        <fullName evidence="3">Uncharacterized protein</fullName>
    </submittedName>
</protein>
<organism evidence="2 3">
    <name type="scientific">Acrobeloides nanus</name>
    <dbReference type="NCBI Taxonomy" id="290746"/>
    <lineage>
        <taxon>Eukaryota</taxon>
        <taxon>Metazoa</taxon>
        <taxon>Ecdysozoa</taxon>
        <taxon>Nematoda</taxon>
        <taxon>Chromadorea</taxon>
        <taxon>Rhabditida</taxon>
        <taxon>Tylenchina</taxon>
        <taxon>Cephalobomorpha</taxon>
        <taxon>Cephaloboidea</taxon>
        <taxon>Cephalobidae</taxon>
        <taxon>Acrobeloides</taxon>
    </lineage>
</organism>
<dbReference type="AlphaFoldDB" id="A0A914DNX8"/>
<dbReference type="WBParaSite" id="ACRNAN_scaffold33087.g8979.t1">
    <property type="protein sequence ID" value="ACRNAN_scaffold33087.g8979.t1"/>
    <property type="gene ID" value="ACRNAN_scaffold33087.g8979"/>
</dbReference>
<proteinExistence type="predicted"/>
<evidence type="ECO:0000256" key="1">
    <source>
        <dbReference type="SAM" id="MobiDB-lite"/>
    </source>
</evidence>